<evidence type="ECO:0000313" key="23">
    <source>
        <dbReference type="Proteomes" id="UP000432516"/>
    </source>
</evidence>
<evidence type="ECO:0000313" key="26">
    <source>
        <dbReference type="Proteomes" id="UP000461276"/>
    </source>
</evidence>
<feature type="signal peptide" evidence="12">
    <location>
        <begin position="1"/>
        <end position="19"/>
    </location>
</feature>
<dbReference type="InterPro" id="IPR037066">
    <property type="entry name" value="Plug_dom_sf"/>
</dbReference>
<evidence type="ECO:0000313" key="25">
    <source>
        <dbReference type="Proteomes" id="UP000441609"/>
    </source>
</evidence>
<dbReference type="Gene3D" id="2.170.130.10">
    <property type="entry name" value="TonB-dependent receptor, plug domain"/>
    <property type="match status" value="1"/>
</dbReference>
<dbReference type="InterPro" id="IPR039426">
    <property type="entry name" value="TonB-dep_rcpt-like"/>
</dbReference>
<evidence type="ECO:0000256" key="5">
    <source>
        <dbReference type="ARBA" id="ARBA00022692"/>
    </source>
</evidence>
<keyword evidence="2 11" id="KW-0813">Transport</keyword>
<evidence type="ECO:0000313" key="21">
    <source>
        <dbReference type="Proteomes" id="UP000095455"/>
    </source>
</evidence>
<dbReference type="Proteomes" id="UP000284660">
    <property type="component" value="Unassembled WGS sequence"/>
</dbReference>
<evidence type="ECO:0000256" key="1">
    <source>
        <dbReference type="ARBA" id="ARBA00004571"/>
    </source>
</evidence>
<evidence type="ECO:0000313" key="22">
    <source>
        <dbReference type="Proteomes" id="UP000284660"/>
    </source>
</evidence>
<dbReference type="Gene3D" id="2.40.170.20">
    <property type="entry name" value="TonB-dependent receptor, beta-barrel domain"/>
    <property type="match status" value="1"/>
</dbReference>
<dbReference type="EMBL" id="WKMO01000001">
    <property type="protein sequence ID" value="MSB71992.1"/>
    <property type="molecule type" value="Genomic_DNA"/>
</dbReference>
<dbReference type="NCBIfam" id="TIGR04056">
    <property type="entry name" value="OMP_RagA_SusC"/>
    <property type="match status" value="1"/>
</dbReference>
<dbReference type="Proteomes" id="UP000441609">
    <property type="component" value="Unassembled WGS sequence"/>
</dbReference>
<protein>
    <submittedName>
        <fullName evidence="14">Outer membrane receptor for ferrienterochelin and colicins</fullName>
    </submittedName>
    <submittedName>
        <fullName evidence="20">SusC/RagA family TonB-linked outer membrane protein</fullName>
    </submittedName>
</protein>
<dbReference type="RefSeq" id="WP_005859741.1">
    <property type="nucleotide sequence ID" value="NZ_BQOC01000003.1"/>
</dbReference>
<dbReference type="Proteomes" id="UP000432516">
    <property type="component" value="Unassembled WGS sequence"/>
</dbReference>
<comment type="subcellular location">
    <subcellularLocation>
        <location evidence="1 11">Cell outer membrane</location>
        <topology evidence="1 11">Multi-pass membrane protein</topology>
    </subcellularLocation>
</comment>
<accession>A0A173WDR0</accession>
<evidence type="ECO:0000313" key="16">
    <source>
        <dbReference type="EMBL" id="MRY93411.1"/>
    </source>
</evidence>
<evidence type="ECO:0000256" key="2">
    <source>
        <dbReference type="ARBA" id="ARBA00022448"/>
    </source>
</evidence>
<gene>
    <name evidence="20" type="ORF">DW782_04860</name>
    <name evidence="14" type="ORF">ERS852380_00143</name>
    <name evidence="17" type="ORF">GKD66_05350</name>
    <name evidence="16" type="ORF">GKD67_09265</name>
    <name evidence="18" type="ORF">GKD68_15600</name>
    <name evidence="19" type="ORF">GKD70_01565</name>
    <name evidence="15" type="ORF">PN599_10175</name>
</gene>
<feature type="domain" description="TonB-dependent receptor plug" evidence="13">
    <location>
        <begin position="116"/>
        <end position="240"/>
    </location>
</feature>
<dbReference type="InterPro" id="IPR023996">
    <property type="entry name" value="TonB-dep_OMP_SusC/RagA"/>
</dbReference>
<evidence type="ECO:0000313" key="18">
    <source>
        <dbReference type="EMBL" id="MRZ56135.1"/>
    </source>
</evidence>
<dbReference type="Gene3D" id="2.60.40.1120">
    <property type="entry name" value="Carboxypeptidase-like, regulatory domain"/>
    <property type="match status" value="1"/>
</dbReference>
<dbReference type="SUPFAM" id="SSF49464">
    <property type="entry name" value="Carboxypeptidase regulatory domain-like"/>
    <property type="match status" value="1"/>
</dbReference>
<dbReference type="Proteomes" id="UP000461276">
    <property type="component" value="Unassembled WGS sequence"/>
</dbReference>
<dbReference type="InterPro" id="IPR036942">
    <property type="entry name" value="Beta-barrel_TonB_sf"/>
</dbReference>
<keyword evidence="14" id="KW-0675">Receptor</keyword>
<evidence type="ECO:0000256" key="8">
    <source>
        <dbReference type="ARBA" id="ARBA00023077"/>
    </source>
</evidence>
<dbReference type="Pfam" id="PF07715">
    <property type="entry name" value="Plug"/>
    <property type="match status" value="1"/>
</dbReference>
<evidence type="ECO:0000256" key="7">
    <source>
        <dbReference type="ARBA" id="ARBA00023065"/>
    </source>
</evidence>
<dbReference type="EMBL" id="QSJN01000002">
    <property type="protein sequence ID" value="RHD77281.1"/>
    <property type="molecule type" value="Genomic_DNA"/>
</dbReference>
<dbReference type="Pfam" id="PF13715">
    <property type="entry name" value="CarbopepD_reg_2"/>
    <property type="match status" value="1"/>
</dbReference>
<keyword evidence="6" id="KW-0408">Iron</keyword>
<keyword evidence="10 11" id="KW-0998">Cell outer membrane</keyword>
<keyword evidence="4" id="KW-0410">Iron transport</keyword>
<evidence type="ECO:0000256" key="9">
    <source>
        <dbReference type="ARBA" id="ARBA00023136"/>
    </source>
</evidence>
<reference evidence="14 21" key="1">
    <citation type="submission" date="2015-09" db="EMBL/GenBank/DDBJ databases">
        <authorList>
            <consortium name="Pathogen Informatics"/>
        </authorList>
    </citation>
    <scope>NUCLEOTIDE SEQUENCE [LARGE SCALE GENOMIC DNA]</scope>
    <source>
        <strain evidence="14 21">2789STDY5608822</strain>
    </source>
</reference>
<reference evidence="20 22" key="2">
    <citation type="submission" date="2018-08" db="EMBL/GenBank/DDBJ databases">
        <title>A genome reference for cultivated species of the human gut microbiota.</title>
        <authorList>
            <person name="Zou Y."/>
            <person name="Xue W."/>
            <person name="Luo G."/>
        </authorList>
    </citation>
    <scope>NUCLEOTIDE SEQUENCE [LARGE SCALE GENOMIC DNA]</scope>
    <source>
        <strain evidence="20 22">AM30-4</strain>
    </source>
</reference>
<dbReference type="PROSITE" id="PS52016">
    <property type="entry name" value="TONB_DEPENDENT_REC_3"/>
    <property type="match status" value="1"/>
</dbReference>
<dbReference type="Proteomes" id="UP001210126">
    <property type="component" value="Unassembled WGS sequence"/>
</dbReference>
<evidence type="ECO:0000256" key="10">
    <source>
        <dbReference type="ARBA" id="ARBA00023237"/>
    </source>
</evidence>
<dbReference type="OMA" id="KDAPMDP"/>
<dbReference type="Proteomes" id="UP000441358">
    <property type="component" value="Unassembled WGS sequence"/>
</dbReference>
<organism evidence="20 22">
    <name type="scientific">Parabacteroides distasonis</name>
    <dbReference type="NCBI Taxonomy" id="823"/>
    <lineage>
        <taxon>Bacteria</taxon>
        <taxon>Pseudomonadati</taxon>
        <taxon>Bacteroidota</taxon>
        <taxon>Bacteroidia</taxon>
        <taxon>Bacteroidales</taxon>
        <taxon>Tannerellaceae</taxon>
        <taxon>Parabacteroides</taxon>
    </lineage>
</organism>
<evidence type="ECO:0000256" key="11">
    <source>
        <dbReference type="PROSITE-ProRule" id="PRU01360"/>
    </source>
</evidence>
<evidence type="ECO:0000256" key="6">
    <source>
        <dbReference type="ARBA" id="ARBA00023004"/>
    </source>
</evidence>
<evidence type="ECO:0000256" key="4">
    <source>
        <dbReference type="ARBA" id="ARBA00022496"/>
    </source>
</evidence>
<dbReference type="OrthoDB" id="9768177at2"/>
<keyword evidence="9 11" id="KW-0472">Membrane</keyword>
<name>A0A173WDR0_PARDI</name>
<evidence type="ECO:0000313" key="20">
    <source>
        <dbReference type="EMBL" id="RHD77281.1"/>
    </source>
</evidence>
<dbReference type="PANTHER" id="PTHR32552:SF81">
    <property type="entry name" value="TONB-DEPENDENT OUTER MEMBRANE RECEPTOR"/>
    <property type="match status" value="1"/>
</dbReference>
<comment type="similarity">
    <text evidence="11">Belongs to the TonB-dependent receptor family.</text>
</comment>
<reference evidence="15" key="4">
    <citation type="submission" date="2023-01" db="EMBL/GenBank/DDBJ databases">
        <title>Human gut microbiome strain richness.</title>
        <authorList>
            <person name="Chen-Liaw A."/>
        </authorList>
    </citation>
    <scope>NUCLEOTIDE SEQUENCE</scope>
    <source>
        <strain evidence="15">RTP21484st1_E5_RTP21484_190118</strain>
    </source>
</reference>
<evidence type="ECO:0000313" key="14">
    <source>
        <dbReference type="EMBL" id="CUN36587.1"/>
    </source>
</evidence>
<dbReference type="EMBL" id="CYYK01000001">
    <property type="protein sequence ID" value="CUN36587.1"/>
    <property type="molecule type" value="Genomic_DNA"/>
</dbReference>
<evidence type="ECO:0000256" key="12">
    <source>
        <dbReference type="SAM" id="SignalP"/>
    </source>
</evidence>
<reference evidence="23 24" key="3">
    <citation type="journal article" date="2019" name="Nat. Med.">
        <title>A library of human gut bacterial isolates paired with longitudinal multiomics data enables mechanistic microbiome research.</title>
        <authorList>
            <person name="Poyet M."/>
            <person name="Groussin M."/>
            <person name="Gibbons S.M."/>
            <person name="Avila-Pacheco J."/>
            <person name="Jiang X."/>
            <person name="Kearney S.M."/>
            <person name="Perrotta A.R."/>
            <person name="Berdy B."/>
            <person name="Zhao S."/>
            <person name="Lieberman T.D."/>
            <person name="Swanson P.K."/>
            <person name="Smith M."/>
            <person name="Roesemann S."/>
            <person name="Alexander J.E."/>
            <person name="Rich S.A."/>
            <person name="Livny J."/>
            <person name="Vlamakis H."/>
            <person name="Clish C."/>
            <person name="Bullock K."/>
            <person name="Deik A."/>
            <person name="Scott J."/>
            <person name="Pierce K.A."/>
            <person name="Xavier R.J."/>
            <person name="Alm E.J."/>
        </authorList>
    </citation>
    <scope>NUCLEOTIDE SEQUENCE [LARGE SCALE GENOMIC DNA]</scope>
    <source>
        <strain evidence="18 23">BIOML-A2</strain>
        <strain evidence="19 25">BIOML-A20</strain>
        <strain evidence="17 24">BIOML-A32</strain>
        <strain evidence="16 26">BIOML-A9</strain>
    </source>
</reference>
<dbReference type="AlphaFoldDB" id="A0A173WDR0"/>
<evidence type="ECO:0000256" key="3">
    <source>
        <dbReference type="ARBA" id="ARBA00022452"/>
    </source>
</evidence>
<comment type="caution">
    <text evidence="20">The sequence shown here is derived from an EMBL/GenBank/DDBJ whole genome shotgun (WGS) entry which is preliminary data.</text>
</comment>
<keyword evidence="5 11" id="KW-0812">Transmembrane</keyword>
<evidence type="ECO:0000259" key="13">
    <source>
        <dbReference type="Pfam" id="PF07715"/>
    </source>
</evidence>
<keyword evidence="8" id="KW-0798">TonB box</keyword>
<keyword evidence="3 11" id="KW-1134">Transmembrane beta strand</keyword>
<keyword evidence="7" id="KW-0406">Ion transport</keyword>
<dbReference type="GO" id="GO:0009279">
    <property type="term" value="C:cell outer membrane"/>
    <property type="evidence" value="ECO:0007669"/>
    <property type="project" value="UniProtKB-SubCell"/>
</dbReference>
<evidence type="ECO:0000313" key="19">
    <source>
        <dbReference type="EMBL" id="MSB71992.1"/>
    </source>
</evidence>
<dbReference type="PANTHER" id="PTHR32552">
    <property type="entry name" value="FERRICHROME IRON RECEPTOR-RELATED"/>
    <property type="match status" value="1"/>
</dbReference>
<evidence type="ECO:0000313" key="17">
    <source>
        <dbReference type="EMBL" id="MRZ49670.1"/>
    </source>
</evidence>
<evidence type="ECO:0000313" key="24">
    <source>
        <dbReference type="Proteomes" id="UP000441358"/>
    </source>
</evidence>
<proteinExistence type="inferred from homology"/>
<dbReference type="EMBL" id="WKMC01000002">
    <property type="protein sequence ID" value="MRZ49670.1"/>
    <property type="molecule type" value="Genomic_DNA"/>
</dbReference>
<dbReference type="EMBL" id="WKMY01000005">
    <property type="protein sequence ID" value="MRY93411.1"/>
    <property type="molecule type" value="Genomic_DNA"/>
</dbReference>
<dbReference type="SUPFAM" id="SSF56935">
    <property type="entry name" value="Porins"/>
    <property type="match status" value="1"/>
</dbReference>
<dbReference type="EMBL" id="JAQMPJ010000007">
    <property type="protein sequence ID" value="MDB9005370.1"/>
    <property type="molecule type" value="Genomic_DNA"/>
</dbReference>
<dbReference type="Proteomes" id="UP000095455">
    <property type="component" value="Unassembled WGS sequence"/>
</dbReference>
<keyword evidence="12" id="KW-0732">Signal</keyword>
<feature type="chain" id="PRO_5043136276" evidence="12">
    <location>
        <begin position="20"/>
        <end position="1010"/>
    </location>
</feature>
<dbReference type="EMBL" id="WKNE01000013">
    <property type="protein sequence ID" value="MRZ56135.1"/>
    <property type="molecule type" value="Genomic_DNA"/>
</dbReference>
<evidence type="ECO:0000313" key="15">
    <source>
        <dbReference type="EMBL" id="MDB9005370.1"/>
    </source>
</evidence>
<dbReference type="InterPro" id="IPR023997">
    <property type="entry name" value="TonB-dep_OMP_SusC/RagA_CS"/>
</dbReference>
<dbReference type="GO" id="GO:0006826">
    <property type="term" value="P:iron ion transport"/>
    <property type="evidence" value="ECO:0007669"/>
    <property type="project" value="UniProtKB-KW"/>
</dbReference>
<dbReference type="InterPro" id="IPR012910">
    <property type="entry name" value="Plug_dom"/>
</dbReference>
<dbReference type="InterPro" id="IPR008969">
    <property type="entry name" value="CarboxyPept-like_regulatory"/>
</dbReference>
<sequence length="1010" mass="111390">MRKSFILLLAFFLCVTGYAQKLTISGVVIDKDLNEPLTGVNVLVKGTTTGTITDFDGKYTLEADANSILVFSYLSMKTIEEPVNGRTKIDVTMVSDAEALDEVVVTAMGIKRESKTLTYSAQTVGGKDLNEIKNVNMINSLQGKSAGLQITPNSTGAGGSSKILFRGNKSISGSNQPLIVVDGVPMMMSVSDSQVKMAYGGERDGGDAMSTINPDDIAQITLLKGASAAALYGAVAANGAIMITTKSAQAGKVAINVSSNTTVESAMSLPKFQNNYGMSDEGTFSWGSKLGATSPNYARKFYQPGYTTNNSISLSGGTENISSYFSYANVSSNGIMPENDYLSHNLMAKVGFNLWKKVHVDVSARYNKQHIENQPSAGYLNNPITGAYLFPRGEDWDYYKSNYEVYDGVRNVNVHNWTNTKQEQFSNPYWMLNRQTPITDRNRYEFGGSVKYDIMEGLSVTGRLRYERGDEKWILNEYASSTAGRNLLGTMKDTRTFSEQTYADALASYNKTWDETYSLSVTAGGSFTKTSASSIELIGWGDKEFKVNNGVITPGAYYPNIFSPKNYYTMQTTETLKEKRLNSVFATAQFGYKEGLFLDVSARNDWSSSLAFTDGVSFFYPSVGVSALLDKFLDFGKNVDLFKLRASYSIVGNDVPIYASNKRYTIGDQGSIDPPEEAAFRTLKPEKTNSLEVGFDGTFFQNRFNVNLTYYKTNTKNQYFNITAPWETGLKNRYINAGNVENQGFEVSLGWYNQFTDNFSWSTNFNFSYNNNKIIELSNELKDWTLASYCTGAKVILTEGGHFGDLYVRDFKRDDNGKPVKTESGAPELGGTDNKDLVYVGDMNAKVNMGWTNTFHYKDFTLSFLIDAKVGGKVLSMTEATLDGWGVSERSGAARDAGEVVIDGVSFDPKAYYTTTGGTSYNSNILTSQYVYNATNVRLRELSFGYTFRNLFGANKNLTASIIGRNLFFFYKDAPMDPDVAAGTGNGWQGVDMFALPTSRSFGLNLKLNF</sequence>
<dbReference type="NCBIfam" id="TIGR04057">
    <property type="entry name" value="SusC_RagA_signa"/>
    <property type="match status" value="1"/>
</dbReference>